<protein>
    <submittedName>
        <fullName evidence="1">Uncharacterized protein</fullName>
    </submittedName>
</protein>
<name>A0A6I0F5T4_9FIRM</name>
<comment type="caution">
    <text evidence="1">The sequence shown here is derived from an EMBL/GenBank/DDBJ whole genome shotgun (WGS) entry which is preliminary data.</text>
</comment>
<sequence length="188" mass="21604">MGVKKRKSHKILFLLIILSLLLLGCQGKAVDSDADLEAVVVNSAPTLIGAIMAPGESPYGYYNDLVREAIQRIGHRQGMQVTIIEAEDFLEKEETIDYFFQNRALYVFVNDPAYYDILSLENREDGTSFVMLFELLRSPSLDEEVEDDQLFPEEREDSLMVEEEGLSYWLEEQMEKIINQDQLIDNIE</sequence>
<evidence type="ECO:0000313" key="1">
    <source>
        <dbReference type="EMBL" id="KAB2954332.1"/>
    </source>
</evidence>
<dbReference type="OrthoDB" id="9937934at2"/>
<dbReference type="PROSITE" id="PS51257">
    <property type="entry name" value="PROKAR_LIPOPROTEIN"/>
    <property type="match status" value="1"/>
</dbReference>
<gene>
    <name evidence="1" type="ORF">F9B85_01180</name>
</gene>
<dbReference type="RefSeq" id="WP_151617778.1">
    <property type="nucleotide sequence ID" value="NZ_WBXO01000001.1"/>
</dbReference>
<organism evidence="1 2">
    <name type="scientific">Heliorestis acidaminivorans</name>
    <dbReference type="NCBI Taxonomy" id="553427"/>
    <lineage>
        <taxon>Bacteria</taxon>
        <taxon>Bacillati</taxon>
        <taxon>Bacillota</taxon>
        <taxon>Clostridia</taxon>
        <taxon>Eubacteriales</taxon>
        <taxon>Heliobacteriaceae</taxon>
        <taxon>Heliorestis</taxon>
    </lineage>
</organism>
<evidence type="ECO:0000313" key="2">
    <source>
        <dbReference type="Proteomes" id="UP000468766"/>
    </source>
</evidence>
<proteinExistence type="predicted"/>
<dbReference type="Proteomes" id="UP000468766">
    <property type="component" value="Unassembled WGS sequence"/>
</dbReference>
<dbReference type="AlphaFoldDB" id="A0A6I0F5T4"/>
<keyword evidence="2" id="KW-1185">Reference proteome</keyword>
<dbReference type="EMBL" id="WBXO01000001">
    <property type="protein sequence ID" value="KAB2954332.1"/>
    <property type="molecule type" value="Genomic_DNA"/>
</dbReference>
<accession>A0A6I0F5T4</accession>
<reference evidence="1 2" key="1">
    <citation type="submission" date="2019-10" db="EMBL/GenBank/DDBJ databases">
        <title>Whole-genome sequence of the extremophile Heliorestis acidaminivorans DSM 24790.</title>
        <authorList>
            <person name="Kyndt J.A."/>
            <person name="Meyer T.E."/>
        </authorList>
    </citation>
    <scope>NUCLEOTIDE SEQUENCE [LARGE SCALE GENOMIC DNA]</scope>
    <source>
        <strain evidence="1 2">DSM 24790</strain>
    </source>
</reference>